<sequence>MSSRFGQAVRCAFIPIADRCIHTKPAALPPCLHAAPGATIDHFAGAVDDFLVLLIRRKR</sequence>
<dbReference type="AlphaFoldDB" id="A0A1B4LHG3"/>
<name>A0A1B4LHG3_9BURK</name>
<evidence type="ECO:0000313" key="1">
    <source>
        <dbReference type="EMBL" id="AOJ76610.1"/>
    </source>
</evidence>
<protein>
    <submittedName>
        <fullName evidence="1">Uncharacterized protein</fullName>
    </submittedName>
</protein>
<organism evidence="1 2">
    <name type="scientific">Burkholderia ubonensis</name>
    <dbReference type="NCBI Taxonomy" id="101571"/>
    <lineage>
        <taxon>Bacteria</taxon>
        <taxon>Pseudomonadati</taxon>
        <taxon>Pseudomonadota</taxon>
        <taxon>Betaproteobacteria</taxon>
        <taxon>Burkholderiales</taxon>
        <taxon>Burkholderiaceae</taxon>
        <taxon>Burkholderia</taxon>
        <taxon>Burkholderia cepacia complex</taxon>
    </lineage>
</organism>
<evidence type="ECO:0000313" key="2">
    <source>
        <dbReference type="Proteomes" id="UP000243680"/>
    </source>
</evidence>
<proteinExistence type="predicted"/>
<dbReference type="Proteomes" id="UP000243680">
    <property type="component" value="Chromosome 3"/>
</dbReference>
<reference evidence="1 2" key="1">
    <citation type="submission" date="2015-12" db="EMBL/GenBank/DDBJ databases">
        <title>Diversity of Burkholderia near neighbor genomes.</title>
        <authorList>
            <person name="Sahl J."/>
            <person name="Wagner D."/>
            <person name="Keim P."/>
        </authorList>
    </citation>
    <scope>NUCLEOTIDE SEQUENCE [LARGE SCALE GENOMIC DNA]</scope>
    <source>
        <strain evidence="1 2">MSMB0783</strain>
    </source>
</reference>
<accession>A0A1B4LHG3</accession>
<dbReference type="EMBL" id="CP013421">
    <property type="protein sequence ID" value="AOJ76610.1"/>
    <property type="molecule type" value="Genomic_DNA"/>
</dbReference>
<gene>
    <name evidence="1" type="ORF">WJ35_16020</name>
</gene>